<keyword evidence="3" id="KW-1185">Reference proteome</keyword>
<name>A0A498MR15_LABRO</name>
<proteinExistence type="predicted"/>
<dbReference type="PANTHER" id="PTHR47027">
    <property type="entry name" value="REVERSE TRANSCRIPTASE DOMAIN-CONTAINING PROTEIN"/>
    <property type="match status" value="1"/>
</dbReference>
<organism evidence="2 3">
    <name type="scientific">Labeo rohita</name>
    <name type="common">Indian major carp</name>
    <name type="synonym">Cyprinus rohita</name>
    <dbReference type="NCBI Taxonomy" id="84645"/>
    <lineage>
        <taxon>Eukaryota</taxon>
        <taxon>Metazoa</taxon>
        <taxon>Chordata</taxon>
        <taxon>Craniata</taxon>
        <taxon>Vertebrata</taxon>
        <taxon>Euteleostomi</taxon>
        <taxon>Actinopterygii</taxon>
        <taxon>Neopterygii</taxon>
        <taxon>Teleostei</taxon>
        <taxon>Ostariophysi</taxon>
        <taxon>Cypriniformes</taxon>
        <taxon>Cyprinidae</taxon>
        <taxon>Labeoninae</taxon>
        <taxon>Labeonini</taxon>
        <taxon>Labeo</taxon>
    </lineage>
</organism>
<dbReference type="Proteomes" id="UP000290572">
    <property type="component" value="Unassembled WGS sequence"/>
</dbReference>
<reference evidence="2 3" key="1">
    <citation type="submission" date="2018-03" db="EMBL/GenBank/DDBJ databases">
        <title>Draft genome sequence of Rohu Carp (Labeo rohita).</title>
        <authorList>
            <person name="Das P."/>
            <person name="Kushwaha B."/>
            <person name="Joshi C.G."/>
            <person name="Kumar D."/>
            <person name="Nagpure N.S."/>
            <person name="Sahoo L."/>
            <person name="Das S.P."/>
            <person name="Bit A."/>
            <person name="Patnaik S."/>
            <person name="Meher P.K."/>
            <person name="Jayasankar P."/>
            <person name="Koringa P.G."/>
            <person name="Patel N.V."/>
            <person name="Hinsu A.T."/>
            <person name="Kumar R."/>
            <person name="Pandey M."/>
            <person name="Agarwal S."/>
            <person name="Srivastava S."/>
            <person name="Singh M."/>
            <person name="Iquebal M.A."/>
            <person name="Jaiswal S."/>
            <person name="Angadi U.B."/>
            <person name="Kumar N."/>
            <person name="Raza M."/>
            <person name="Shah T.M."/>
            <person name="Rai A."/>
            <person name="Jena J.K."/>
        </authorList>
    </citation>
    <scope>NUCLEOTIDE SEQUENCE [LARGE SCALE GENOMIC DNA]</scope>
    <source>
        <strain evidence="2">DASCIFA01</strain>
        <tissue evidence="2">Testis</tissue>
    </source>
</reference>
<dbReference type="InterPro" id="IPR045609">
    <property type="entry name" value="DUF6451"/>
</dbReference>
<protein>
    <submittedName>
        <fullName evidence="2">Endonuclease-reverse transcriptase</fullName>
    </submittedName>
</protein>
<dbReference type="PANTHER" id="PTHR47027:SF25">
    <property type="entry name" value="REVERSE TRANSCRIPTASE DOMAIN-CONTAINING PROTEIN"/>
    <property type="match status" value="1"/>
</dbReference>
<sequence>MQEKSSIVAENSTHLSLNIHKGKSKVLKINTINTSPIVLEGELLQEVDDFTYLGSIVNKQGRTNADVKARIGKAMTAFLQLKNIWSSRDLSFKTKIRVFNTNVKSVLLYGSETWRTTVTTTKMIQTFINTCLRRILQIRWPNTIGNQELW</sequence>
<accession>A0A498MR15</accession>
<comment type="caution">
    <text evidence="2">The sequence shown here is derived from an EMBL/GenBank/DDBJ whole genome shotgun (WGS) entry which is preliminary data.</text>
</comment>
<evidence type="ECO:0000313" key="2">
    <source>
        <dbReference type="EMBL" id="RXN20996.1"/>
    </source>
</evidence>
<gene>
    <name evidence="2" type="ORF">ROHU_024593</name>
</gene>
<evidence type="ECO:0000313" key="3">
    <source>
        <dbReference type="Proteomes" id="UP000290572"/>
    </source>
</evidence>
<keyword evidence="2" id="KW-0695">RNA-directed DNA polymerase</keyword>
<feature type="domain" description="DUF6451" evidence="1">
    <location>
        <begin position="77"/>
        <end position="109"/>
    </location>
</feature>
<dbReference type="GO" id="GO:0003964">
    <property type="term" value="F:RNA-directed DNA polymerase activity"/>
    <property type="evidence" value="ECO:0007669"/>
    <property type="project" value="UniProtKB-KW"/>
</dbReference>
<dbReference type="Pfam" id="PF20049">
    <property type="entry name" value="DUF6451"/>
    <property type="match status" value="1"/>
</dbReference>
<keyword evidence="2" id="KW-0808">Transferase</keyword>
<keyword evidence="2" id="KW-0378">Hydrolase</keyword>
<dbReference type="GO" id="GO:0004519">
    <property type="term" value="F:endonuclease activity"/>
    <property type="evidence" value="ECO:0007669"/>
    <property type="project" value="UniProtKB-KW"/>
</dbReference>
<keyword evidence="2" id="KW-0548">Nucleotidyltransferase</keyword>
<dbReference type="AlphaFoldDB" id="A0A498MR15"/>
<dbReference type="STRING" id="84645.A0A498MR15"/>
<dbReference type="EMBL" id="QBIY01012626">
    <property type="protein sequence ID" value="RXN20996.1"/>
    <property type="molecule type" value="Genomic_DNA"/>
</dbReference>
<keyword evidence="2" id="KW-0255">Endonuclease</keyword>
<evidence type="ECO:0000259" key="1">
    <source>
        <dbReference type="Pfam" id="PF20049"/>
    </source>
</evidence>
<keyword evidence="2" id="KW-0540">Nuclease</keyword>